<accession>A0A5J4T4E1</accession>
<proteinExistence type="predicted"/>
<evidence type="ECO:0000313" key="2">
    <source>
        <dbReference type="EMBL" id="KAA6353107.1"/>
    </source>
</evidence>
<name>A0A5J4T4E1_9EUKA</name>
<feature type="non-terminal residue" evidence="2">
    <location>
        <position position="90"/>
    </location>
</feature>
<comment type="caution">
    <text evidence="2">The sequence shown here is derived from an EMBL/GenBank/DDBJ whole genome shotgun (WGS) entry which is preliminary data.</text>
</comment>
<sequence length="90" mass="9586">MSTVTGSSFVILIADNTVVLLGAGGTQPIAEFGGSFDDSNYVKKTGQLSQSITGKLIRTDSTESFDNLETRQFAAKYDIEGAFVKKTGKN</sequence>
<dbReference type="AlphaFoldDB" id="A0A5J4T4E1"/>
<feature type="signal peptide" evidence="1">
    <location>
        <begin position="1"/>
        <end position="22"/>
    </location>
</feature>
<dbReference type="EMBL" id="SNRW01038745">
    <property type="protein sequence ID" value="KAA6353107.1"/>
    <property type="molecule type" value="Genomic_DNA"/>
</dbReference>
<evidence type="ECO:0000256" key="1">
    <source>
        <dbReference type="SAM" id="SignalP"/>
    </source>
</evidence>
<gene>
    <name evidence="2" type="ORF">EZS28_051366</name>
</gene>
<evidence type="ECO:0000313" key="3">
    <source>
        <dbReference type="Proteomes" id="UP000324800"/>
    </source>
</evidence>
<feature type="chain" id="PRO_5023839787" evidence="1">
    <location>
        <begin position="23"/>
        <end position="90"/>
    </location>
</feature>
<protein>
    <submittedName>
        <fullName evidence="2">Uncharacterized protein</fullName>
    </submittedName>
</protein>
<dbReference type="Proteomes" id="UP000324800">
    <property type="component" value="Unassembled WGS sequence"/>
</dbReference>
<organism evidence="2 3">
    <name type="scientific">Streblomastix strix</name>
    <dbReference type="NCBI Taxonomy" id="222440"/>
    <lineage>
        <taxon>Eukaryota</taxon>
        <taxon>Metamonada</taxon>
        <taxon>Preaxostyla</taxon>
        <taxon>Oxymonadida</taxon>
        <taxon>Streblomastigidae</taxon>
        <taxon>Streblomastix</taxon>
    </lineage>
</organism>
<keyword evidence="1" id="KW-0732">Signal</keyword>
<reference evidence="2 3" key="1">
    <citation type="submission" date="2019-03" db="EMBL/GenBank/DDBJ databases">
        <title>Single cell metagenomics reveals metabolic interactions within the superorganism composed of flagellate Streblomastix strix and complex community of Bacteroidetes bacteria on its surface.</title>
        <authorList>
            <person name="Treitli S.C."/>
            <person name="Kolisko M."/>
            <person name="Husnik F."/>
            <person name="Keeling P."/>
            <person name="Hampl V."/>
        </authorList>
    </citation>
    <scope>NUCLEOTIDE SEQUENCE [LARGE SCALE GENOMIC DNA]</scope>
    <source>
        <strain evidence="2">ST1C</strain>
    </source>
</reference>